<dbReference type="InterPro" id="IPR001789">
    <property type="entry name" value="Sig_transdc_resp-reg_receiver"/>
</dbReference>
<keyword evidence="2" id="KW-0902">Two-component regulatory system</keyword>
<reference evidence="8 9" key="1">
    <citation type="submission" date="2016-02" db="EMBL/GenBank/DDBJ databases">
        <authorList>
            <consortium name="Pathogen Informatics"/>
        </authorList>
    </citation>
    <scope>NUCLEOTIDE SEQUENCE [LARGE SCALE GENOMIC DNA]</scope>
    <source>
        <strain evidence="8 9">RC20</strain>
    </source>
</reference>
<evidence type="ECO:0000259" key="7">
    <source>
        <dbReference type="PROSITE" id="PS50110"/>
    </source>
</evidence>
<dbReference type="GO" id="GO:0005829">
    <property type="term" value="C:cytosol"/>
    <property type="evidence" value="ECO:0007669"/>
    <property type="project" value="TreeGrafter"/>
</dbReference>
<dbReference type="Gene3D" id="3.40.50.2300">
    <property type="match status" value="1"/>
</dbReference>
<sequence length="224" mass="25855">MKKERNLDILANFNILYIEDEVSLLHQTTTVLEDFVKEIYPCKDAKSAYEIIKSRAVDAIISDILLENTTGIEFLRTLREEGFETPIIFTTAYTDTKYLLEAIKLKAEGYMVKPINIKELLNHLYDLLLTKIQDKEIEKNENIIKTVAAITDTKAVEMVKFIINNLDENSVFNHSYSDIMDNIDVSKPTIIKLFKQLGDLEILVKLQNSKYQFKKENLANVDLL</sequence>
<keyword evidence="9" id="KW-1185">Reference proteome</keyword>
<name>A0A128EL46_9BACT</name>
<dbReference type="EMBL" id="FIZP01000001">
    <property type="protein sequence ID" value="CZE46800.1"/>
    <property type="molecule type" value="Genomic_DNA"/>
</dbReference>
<proteinExistence type="predicted"/>
<protein>
    <submittedName>
        <fullName evidence="8">Two component transcriptional regulator</fullName>
    </submittedName>
</protein>
<dbReference type="PANTHER" id="PTHR48111">
    <property type="entry name" value="REGULATOR OF RPOS"/>
    <property type="match status" value="1"/>
</dbReference>
<dbReference type="AlphaFoldDB" id="A0A128EL46"/>
<evidence type="ECO:0000256" key="5">
    <source>
        <dbReference type="ARBA" id="ARBA00023163"/>
    </source>
</evidence>
<dbReference type="GO" id="GO:0006355">
    <property type="term" value="P:regulation of DNA-templated transcription"/>
    <property type="evidence" value="ECO:0007669"/>
    <property type="project" value="TreeGrafter"/>
</dbReference>
<dbReference type="PANTHER" id="PTHR48111:SF1">
    <property type="entry name" value="TWO-COMPONENT RESPONSE REGULATOR ORR33"/>
    <property type="match status" value="1"/>
</dbReference>
<evidence type="ECO:0000256" key="6">
    <source>
        <dbReference type="PROSITE-ProRule" id="PRU00169"/>
    </source>
</evidence>
<feature type="modified residue" description="4-aspartylphosphate" evidence="6">
    <location>
        <position position="63"/>
    </location>
</feature>
<evidence type="ECO:0000256" key="4">
    <source>
        <dbReference type="ARBA" id="ARBA00023125"/>
    </source>
</evidence>
<dbReference type="SUPFAM" id="SSF52172">
    <property type="entry name" value="CheY-like"/>
    <property type="match status" value="1"/>
</dbReference>
<keyword evidence="3" id="KW-0805">Transcription regulation</keyword>
<dbReference type="Proteomes" id="UP000069632">
    <property type="component" value="Unassembled WGS sequence"/>
</dbReference>
<dbReference type="OrthoDB" id="5514345at2"/>
<dbReference type="RefSeq" id="WP_075493081.1">
    <property type="nucleotide sequence ID" value="NZ_CP053844.1"/>
</dbReference>
<evidence type="ECO:0000256" key="2">
    <source>
        <dbReference type="ARBA" id="ARBA00023012"/>
    </source>
</evidence>
<keyword evidence="5" id="KW-0804">Transcription</keyword>
<dbReference type="InterPro" id="IPR039420">
    <property type="entry name" value="WalR-like"/>
</dbReference>
<keyword evidence="4" id="KW-0238">DNA-binding</keyword>
<dbReference type="GO" id="GO:0000976">
    <property type="term" value="F:transcription cis-regulatory region binding"/>
    <property type="evidence" value="ECO:0007669"/>
    <property type="project" value="TreeGrafter"/>
</dbReference>
<evidence type="ECO:0000256" key="1">
    <source>
        <dbReference type="ARBA" id="ARBA00022553"/>
    </source>
</evidence>
<organism evidence="8 9">
    <name type="scientific">Campylobacter geochelonis</name>
    <dbReference type="NCBI Taxonomy" id="1780362"/>
    <lineage>
        <taxon>Bacteria</taxon>
        <taxon>Pseudomonadati</taxon>
        <taxon>Campylobacterota</taxon>
        <taxon>Epsilonproteobacteria</taxon>
        <taxon>Campylobacterales</taxon>
        <taxon>Campylobacteraceae</taxon>
        <taxon>Campylobacter</taxon>
    </lineage>
</organism>
<evidence type="ECO:0000313" key="8">
    <source>
        <dbReference type="EMBL" id="CZE46800.1"/>
    </source>
</evidence>
<gene>
    <name evidence="8" type="primary">arlR</name>
    <name evidence="8" type="ORF">ERS672216_00563</name>
</gene>
<dbReference type="Pfam" id="PF00072">
    <property type="entry name" value="Response_reg"/>
    <property type="match status" value="1"/>
</dbReference>
<keyword evidence="1 6" id="KW-0597">Phosphoprotein</keyword>
<evidence type="ECO:0000256" key="3">
    <source>
        <dbReference type="ARBA" id="ARBA00023015"/>
    </source>
</evidence>
<feature type="domain" description="Response regulatory" evidence="7">
    <location>
        <begin position="14"/>
        <end position="128"/>
    </location>
</feature>
<dbReference type="GO" id="GO:0000156">
    <property type="term" value="F:phosphorelay response regulator activity"/>
    <property type="evidence" value="ECO:0007669"/>
    <property type="project" value="TreeGrafter"/>
</dbReference>
<dbReference type="PROSITE" id="PS50110">
    <property type="entry name" value="RESPONSE_REGULATORY"/>
    <property type="match status" value="1"/>
</dbReference>
<dbReference type="CDD" id="cd00156">
    <property type="entry name" value="REC"/>
    <property type="match status" value="1"/>
</dbReference>
<accession>A0A128EL46</accession>
<evidence type="ECO:0000313" key="9">
    <source>
        <dbReference type="Proteomes" id="UP000069632"/>
    </source>
</evidence>
<dbReference type="SMART" id="SM00448">
    <property type="entry name" value="REC"/>
    <property type="match status" value="1"/>
</dbReference>
<dbReference type="InterPro" id="IPR011006">
    <property type="entry name" value="CheY-like_superfamily"/>
</dbReference>
<dbReference type="GO" id="GO:0032993">
    <property type="term" value="C:protein-DNA complex"/>
    <property type="evidence" value="ECO:0007669"/>
    <property type="project" value="TreeGrafter"/>
</dbReference>